<keyword evidence="3" id="KW-1185">Reference proteome</keyword>
<dbReference type="Pfam" id="PF13560">
    <property type="entry name" value="HTH_31"/>
    <property type="match status" value="1"/>
</dbReference>
<dbReference type="Pfam" id="PF19054">
    <property type="entry name" value="DUF5753"/>
    <property type="match status" value="1"/>
</dbReference>
<evidence type="ECO:0000259" key="1">
    <source>
        <dbReference type="PROSITE" id="PS50943"/>
    </source>
</evidence>
<protein>
    <submittedName>
        <fullName evidence="2">Transcriptional regulator</fullName>
    </submittedName>
</protein>
<comment type="caution">
    <text evidence="2">The sequence shown here is derived from an EMBL/GenBank/DDBJ whole genome shotgun (WGS) entry which is preliminary data.</text>
</comment>
<name>A0ABQ2UEX0_9PSEU</name>
<gene>
    <name evidence="2" type="ORF">GCM10010178_11750</name>
</gene>
<dbReference type="RefSeq" id="WP_189252502.1">
    <property type="nucleotide sequence ID" value="NZ_BMRE01000002.1"/>
</dbReference>
<dbReference type="InterPro" id="IPR043917">
    <property type="entry name" value="DUF5753"/>
</dbReference>
<dbReference type="Gene3D" id="1.10.260.40">
    <property type="entry name" value="lambda repressor-like DNA-binding domains"/>
    <property type="match status" value="1"/>
</dbReference>
<dbReference type="PROSITE" id="PS50943">
    <property type="entry name" value="HTH_CROC1"/>
    <property type="match status" value="1"/>
</dbReference>
<evidence type="ECO:0000313" key="2">
    <source>
        <dbReference type="EMBL" id="GGU21192.1"/>
    </source>
</evidence>
<accession>A0ABQ2UEX0</accession>
<dbReference type="InterPro" id="IPR001387">
    <property type="entry name" value="Cro/C1-type_HTH"/>
</dbReference>
<dbReference type="CDD" id="cd00093">
    <property type="entry name" value="HTH_XRE"/>
    <property type="match status" value="1"/>
</dbReference>
<proteinExistence type="predicted"/>
<organism evidence="2 3">
    <name type="scientific">Lentzea flava</name>
    <dbReference type="NCBI Taxonomy" id="103732"/>
    <lineage>
        <taxon>Bacteria</taxon>
        <taxon>Bacillati</taxon>
        <taxon>Actinomycetota</taxon>
        <taxon>Actinomycetes</taxon>
        <taxon>Pseudonocardiales</taxon>
        <taxon>Pseudonocardiaceae</taxon>
        <taxon>Lentzea</taxon>
    </lineage>
</organism>
<evidence type="ECO:0000313" key="3">
    <source>
        <dbReference type="Proteomes" id="UP000649573"/>
    </source>
</evidence>
<reference evidence="3" key="1">
    <citation type="journal article" date="2019" name="Int. J. Syst. Evol. Microbiol.">
        <title>The Global Catalogue of Microorganisms (GCM) 10K type strain sequencing project: providing services to taxonomists for standard genome sequencing and annotation.</title>
        <authorList>
            <consortium name="The Broad Institute Genomics Platform"/>
            <consortium name="The Broad Institute Genome Sequencing Center for Infectious Disease"/>
            <person name="Wu L."/>
            <person name="Ma J."/>
        </authorList>
    </citation>
    <scope>NUCLEOTIDE SEQUENCE [LARGE SCALE GENOMIC DNA]</scope>
    <source>
        <strain evidence="3">JCM 3296</strain>
    </source>
</reference>
<dbReference type="InterPro" id="IPR010982">
    <property type="entry name" value="Lambda_DNA-bd_dom_sf"/>
</dbReference>
<dbReference type="Proteomes" id="UP000649573">
    <property type="component" value="Unassembled WGS sequence"/>
</dbReference>
<feature type="domain" description="HTH cro/C1-type" evidence="1">
    <location>
        <begin position="15"/>
        <end position="67"/>
    </location>
</feature>
<dbReference type="SMART" id="SM00530">
    <property type="entry name" value="HTH_XRE"/>
    <property type="match status" value="1"/>
</dbReference>
<dbReference type="SUPFAM" id="SSF47413">
    <property type="entry name" value="lambda repressor-like DNA-binding domains"/>
    <property type="match status" value="1"/>
</dbReference>
<dbReference type="EMBL" id="BMRE01000002">
    <property type="protein sequence ID" value="GGU21192.1"/>
    <property type="molecule type" value="Genomic_DNA"/>
</dbReference>
<sequence>MAEPTFRQQRLGEALQLLRERAGMSQQQVAERLRYNVPKISRIENGQVPDIHALRAMLDLYGVIGDEEAPYIEMWELAKEKGWWRAYGILKQGYLSLEHDASRVREFQLGFIPGQLQTVRYMRAVFAGTTSPRSKKWTENDIAVRQRRQQRLVGDKPLQYHAIIAEAALRNADREQLVHLVRTGRLPNVKIQVLLESAGLHDGQFGPFILLDLPFAGDPQVLYIEHMAGSINIEDPERLKTANLVFKHLSKLALTPEQSAAWIERLAAER</sequence>